<keyword evidence="2" id="KW-1185">Reference proteome</keyword>
<dbReference type="PANTHER" id="PTHR33112">
    <property type="entry name" value="DOMAIN PROTEIN, PUTATIVE-RELATED"/>
    <property type="match status" value="1"/>
</dbReference>
<dbReference type="EMBL" id="QGMF01000229">
    <property type="protein sequence ID" value="TVY17711.1"/>
    <property type="molecule type" value="Genomic_DNA"/>
</dbReference>
<name>A0A8T9BE50_9HELO</name>
<evidence type="ECO:0000313" key="1">
    <source>
        <dbReference type="EMBL" id="TVY17711.1"/>
    </source>
</evidence>
<gene>
    <name evidence="1" type="ORF">LARI1_G004601</name>
</gene>
<evidence type="ECO:0000313" key="2">
    <source>
        <dbReference type="Proteomes" id="UP000469559"/>
    </source>
</evidence>
<dbReference type="Proteomes" id="UP000469559">
    <property type="component" value="Unassembled WGS sequence"/>
</dbReference>
<evidence type="ECO:0008006" key="3">
    <source>
        <dbReference type="Google" id="ProtNLM"/>
    </source>
</evidence>
<dbReference type="OrthoDB" id="5125733at2759"/>
<accession>A0A8T9BE50</accession>
<comment type="caution">
    <text evidence="1">The sequence shown here is derived from an EMBL/GenBank/DDBJ whole genome shotgun (WGS) entry which is preliminary data.</text>
</comment>
<protein>
    <recommendedName>
        <fullName evidence="3">Heterokaryon incompatibility domain-containing protein</fullName>
    </recommendedName>
</protein>
<reference evidence="1 2" key="1">
    <citation type="submission" date="2018-05" db="EMBL/GenBank/DDBJ databases">
        <title>Whole genome sequencing for identification of molecular markers to develop diagnostic detection tools for the regulated plant pathogen Lachnellula willkommii.</title>
        <authorList>
            <person name="Giroux E."/>
            <person name="Bilodeau G."/>
        </authorList>
    </citation>
    <scope>NUCLEOTIDE SEQUENCE [LARGE SCALE GENOMIC DNA]</scope>
    <source>
        <strain evidence="1 2">CBS 203.66</strain>
    </source>
</reference>
<organism evidence="1 2">
    <name type="scientific">Lachnellula arida</name>
    <dbReference type="NCBI Taxonomy" id="1316785"/>
    <lineage>
        <taxon>Eukaryota</taxon>
        <taxon>Fungi</taxon>
        <taxon>Dikarya</taxon>
        <taxon>Ascomycota</taxon>
        <taxon>Pezizomycotina</taxon>
        <taxon>Leotiomycetes</taxon>
        <taxon>Helotiales</taxon>
        <taxon>Lachnaceae</taxon>
        <taxon>Lachnellula</taxon>
    </lineage>
</organism>
<proteinExistence type="predicted"/>
<dbReference type="PANTHER" id="PTHR33112:SF16">
    <property type="entry name" value="HETEROKARYON INCOMPATIBILITY DOMAIN-CONTAINING PROTEIN"/>
    <property type="match status" value="1"/>
</dbReference>
<sequence>MAQIYENAYFTIAAASSPSASVSFLNTPREHPCSIALHQGPKDREPKLLSPTLRARRSDGYCSCDSHGPLTTRAWACQEAILSKRIVQYTSTEAKWQCIEGCVCESSSDNLPGKLSIRSESTFNPYNTWHSIVADYSSRNLTLASDKLPAISGVAYKIWQLVSSDYLAGLWKNNLAADLEWWCVHVPLSYGLSSYSSSLGREIVTPSWSWASICGKTVYRSIEPDNYTSYLVILGASCRLNSPTRFGEVDGGSLTLRASCCPALLRVEDPLERRTYQLVRPGNTSRFDPDLFFSPDCILSIRRHTVGALAGQGTLHRQVWDRNCSADDYVTLKDPRIPESAESFEGMVWCIFMSRAHHPRLYNPIRIPEYQVDSFMVVAESLSTPGAFERLGRLTVLKNHRAFLKSGESMVMHIV</sequence>
<dbReference type="AlphaFoldDB" id="A0A8T9BE50"/>